<proteinExistence type="predicted"/>
<evidence type="ECO:0000256" key="2">
    <source>
        <dbReference type="SAM" id="Phobius"/>
    </source>
</evidence>
<feature type="region of interest" description="Disordered" evidence="1">
    <location>
        <begin position="251"/>
        <end position="279"/>
    </location>
</feature>
<evidence type="ECO:0000256" key="1">
    <source>
        <dbReference type="SAM" id="MobiDB-lite"/>
    </source>
</evidence>
<dbReference type="Proteomes" id="UP000501849">
    <property type="component" value="Chromosome"/>
</dbReference>
<reference evidence="3 4" key="1">
    <citation type="submission" date="2019-04" db="EMBL/GenBank/DDBJ databases">
        <title>Draft, Whole-Genome Sequence of the Anthracene-degrading Mycobacterium frederiksbergense LB501T, Isolated from a Polycyclic Aromatic Hydrocarbon (PAH)-Contaminated Soil.</title>
        <authorList>
            <person name="Augelletti F."/>
        </authorList>
    </citation>
    <scope>NUCLEOTIDE SEQUENCE [LARGE SCALE GENOMIC DNA]</scope>
    <source>
        <strain evidence="3 4">LB 501T</strain>
    </source>
</reference>
<dbReference type="EMBL" id="CP038799">
    <property type="protein sequence ID" value="QIV82169.1"/>
    <property type="molecule type" value="Genomic_DNA"/>
</dbReference>
<dbReference type="RefSeq" id="WP_168142695.1">
    <property type="nucleotide sequence ID" value="NZ_CBCSDT010000001.1"/>
</dbReference>
<keyword evidence="2" id="KW-0472">Membrane</keyword>
<evidence type="ECO:0000313" key="4">
    <source>
        <dbReference type="Proteomes" id="UP000501849"/>
    </source>
</evidence>
<dbReference type="KEGG" id="mfre:EXE63_15755"/>
<sequence>MDVIYWGVAIVGCVALAACIAAALLPPRRDQPERLRALANTGRLTGLPEYARAVRRHTVTAAAAVAVLVLCFVAAAFAAARPTGLPALNRAAGTEQPEDIMVCVGAPGEDPAVNGTLRYFAEAVRGFGTERIGLTSPDRRLIPLTRDYQYAAGRFAGYAQPQPLVSSVTYTDYTATIEDVLAMCLTGFPEFDTEAPVRRSLIYVGPGTLSGDGGPSLFTAQQVRDMAAMAGVQVNAVTDDDGLPAELARQTGGRVTPDVGDIRSHPPAPQPGTDDASVQSAETPDLLLIVALLGVIAMLAWPLVVRR</sequence>
<feature type="transmembrane region" description="Helical" evidence="2">
    <location>
        <begin position="59"/>
        <end position="80"/>
    </location>
</feature>
<protein>
    <recommendedName>
        <fullName evidence="5">VWFA domain-containing protein</fullName>
    </recommendedName>
</protein>
<evidence type="ECO:0008006" key="5">
    <source>
        <dbReference type="Google" id="ProtNLM"/>
    </source>
</evidence>
<keyword evidence="2" id="KW-1133">Transmembrane helix</keyword>
<organism evidence="3 4">
    <name type="scientific">Mycolicibacterium frederiksbergense</name>
    <dbReference type="NCBI Taxonomy" id="117567"/>
    <lineage>
        <taxon>Bacteria</taxon>
        <taxon>Bacillati</taxon>
        <taxon>Actinomycetota</taxon>
        <taxon>Actinomycetes</taxon>
        <taxon>Mycobacteriales</taxon>
        <taxon>Mycobacteriaceae</taxon>
        <taxon>Mycolicibacterium</taxon>
    </lineage>
</organism>
<gene>
    <name evidence="3" type="ORF">EXE63_15755</name>
</gene>
<dbReference type="AlphaFoldDB" id="A0A6H0S6V5"/>
<evidence type="ECO:0000313" key="3">
    <source>
        <dbReference type="EMBL" id="QIV82169.1"/>
    </source>
</evidence>
<keyword evidence="4" id="KW-1185">Reference proteome</keyword>
<name>A0A6H0S6V5_9MYCO</name>
<feature type="transmembrane region" description="Helical" evidence="2">
    <location>
        <begin position="6"/>
        <end position="26"/>
    </location>
</feature>
<feature type="transmembrane region" description="Helical" evidence="2">
    <location>
        <begin position="286"/>
        <end position="305"/>
    </location>
</feature>
<keyword evidence="2" id="KW-0812">Transmembrane</keyword>
<accession>A0A6H0S6V5</accession>